<name>A0A8T2ND12_9TELE</name>
<organism evidence="2 3">
    <name type="scientific">Albula glossodonta</name>
    <name type="common">roundjaw bonefish</name>
    <dbReference type="NCBI Taxonomy" id="121402"/>
    <lineage>
        <taxon>Eukaryota</taxon>
        <taxon>Metazoa</taxon>
        <taxon>Chordata</taxon>
        <taxon>Craniata</taxon>
        <taxon>Vertebrata</taxon>
        <taxon>Euteleostomi</taxon>
        <taxon>Actinopterygii</taxon>
        <taxon>Neopterygii</taxon>
        <taxon>Teleostei</taxon>
        <taxon>Albuliformes</taxon>
        <taxon>Albulidae</taxon>
        <taxon>Albula</taxon>
    </lineage>
</organism>
<dbReference type="Proteomes" id="UP000824540">
    <property type="component" value="Unassembled WGS sequence"/>
</dbReference>
<comment type="caution">
    <text evidence="2">The sequence shown here is derived from an EMBL/GenBank/DDBJ whole genome shotgun (WGS) entry which is preliminary data.</text>
</comment>
<evidence type="ECO:0000313" key="2">
    <source>
        <dbReference type="EMBL" id="KAG9336721.1"/>
    </source>
</evidence>
<feature type="region of interest" description="Disordered" evidence="1">
    <location>
        <begin position="21"/>
        <end position="42"/>
    </location>
</feature>
<reference evidence="2" key="1">
    <citation type="thesis" date="2021" institute="BYU ScholarsArchive" country="Provo, UT, USA">
        <title>Applications of and Algorithms for Genome Assembly and Genomic Analyses with an Emphasis on Marine Teleosts.</title>
        <authorList>
            <person name="Pickett B.D."/>
        </authorList>
    </citation>
    <scope>NUCLEOTIDE SEQUENCE</scope>
    <source>
        <strain evidence="2">HI-2016</strain>
    </source>
</reference>
<proteinExistence type="predicted"/>
<gene>
    <name evidence="2" type="ORF">JZ751_003069</name>
</gene>
<feature type="compositionally biased region" description="Basic and acidic residues" evidence="1">
    <location>
        <begin position="21"/>
        <end position="33"/>
    </location>
</feature>
<dbReference type="AlphaFoldDB" id="A0A8T2ND12"/>
<dbReference type="OrthoDB" id="10392152at2759"/>
<sequence>MQERCNLIIWENYLPEKEDSHRCTARREPENPHRGVNKRQQKTLQAITKKKHSTEGGLHADTWTTKVSYYNLSFVCFLKYFIYFFRRKKKKAEEWRHQGASEARLFLHRLRQGRLC</sequence>
<evidence type="ECO:0000313" key="3">
    <source>
        <dbReference type="Proteomes" id="UP000824540"/>
    </source>
</evidence>
<accession>A0A8T2ND12</accession>
<evidence type="ECO:0000256" key="1">
    <source>
        <dbReference type="SAM" id="MobiDB-lite"/>
    </source>
</evidence>
<protein>
    <submittedName>
        <fullName evidence="2">Uncharacterized protein</fullName>
    </submittedName>
</protein>
<keyword evidence="3" id="KW-1185">Reference proteome</keyword>
<dbReference type="EMBL" id="JAFBMS010000102">
    <property type="protein sequence ID" value="KAG9336721.1"/>
    <property type="molecule type" value="Genomic_DNA"/>
</dbReference>